<feature type="region of interest" description="Disordered" evidence="1">
    <location>
        <begin position="1"/>
        <end position="180"/>
    </location>
</feature>
<evidence type="ECO:0000256" key="1">
    <source>
        <dbReference type="SAM" id="MobiDB-lite"/>
    </source>
</evidence>
<feature type="compositionally biased region" description="Basic residues" evidence="1">
    <location>
        <begin position="11"/>
        <end position="23"/>
    </location>
</feature>
<reference evidence="2" key="1">
    <citation type="submission" date="2020-02" db="EMBL/GenBank/DDBJ databases">
        <authorList>
            <person name="Meier V. D."/>
        </authorList>
    </citation>
    <scope>NUCLEOTIDE SEQUENCE</scope>
    <source>
        <strain evidence="2">AVDCRST_MAG68</strain>
    </source>
</reference>
<feature type="non-terminal residue" evidence="2">
    <location>
        <position position="180"/>
    </location>
</feature>
<feature type="compositionally biased region" description="Basic residues" evidence="1">
    <location>
        <begin position="162"/>
        <end position="180"/>
    </location>
</feature>
<organism evidence="2">
    <name type="scientific">uncultured Gemmatimonadota bacterium</name>
    <dbReference type="NCBI Taxonomy" id="203437"/>
    <lineage>
        <taxon>Bacteria</taxon>
        <taxon>Pseudomonadati</taxon>
        <taxon>Gemmatimonadota</taxon>
        <taxon>environmental samples</taxon>
    </lineage>
</organism>
<feature type="compositionally biased region" description="Low complexity" evidence="1">
    <location>
        <begin position="115"/>
        <end position="130"/>
    </location>
</feature>
<keyword evidence="2" id="KW-0413">Isomerase</keyword>
<accession>A0A6J4MCH8</accession>
<protein>
    <submittedName>
        <fullName evidence="2">Phosphoribosylanthranilate isomerase</fullName>
        <ecNumber evidence="2">5.3.1.24</ecNumber>
    </submittedName>
</protein>
<sequence>EPPRGQGLRAHTPRGRPRRRRGGRGLPGGHFRPRRQAHGDGGGGWRYFRWHPRETCRRLRERRAGGAGGGGPRGRPPRPAAPRRRDAGAGGRAARPRLDGVEGVAPAHRRRVRGRGPPLGRRGGRPPAGRLQHRGGRRHRRVVPMGRGGRPPRRAPPGHDAGRRRRPPFRQRGRGGRHPP</sequence>
<feature type="non-terminal residue" evidence="2">
    <location>
        <position position="1"/>
    </location>
</feature>
<feature type="compositionally biased region" description="Basic residues" evidence="1">
    <location>
        <begin position="131"/>
        <end position="142"/>
    </location>
</feature>
<dbReference type="EC" id="5.3.1.24" evidence="2"/>
<feature type="compositionally biased region" description="Basic and acidic residues" evidence="1">
    <location>
        <begin position="51"/>
        <end position="64"/>
    </location>
</feature>
<proteinExistence type="predicted"/>
<evidence type="ECO:0000313" key="2">
    <source>
        <dbReference type="EMBL" id="CAA9356444.1"/>
    </source>
</evidence>
<dbReference type="EMBL" id="CADCTW010000187">
    <property type="protein sequence ID" value="CAA9356444.1"/>
    <property type="molecule type" value="Genomic_DNA"/>
</dbReference>
<gene>
    <name evidence="2" type="ORF">AVDCRST_MAG68-4472</name>
</gene>
<dbReference type="AlphaFoldDB" id="A0A6J4MCH8"/>
<dbReference type="GO" id="GO:0004640">
    <property type="term" value="F:phosphoribosylanthranilate isomerase activity"/>
    <property type="evidence" value="ECO:0007669"/>
    <property type="project" value="UniProtKB-EC"/>
</dbReference>
<name>A0A6J4MCH8_9BACT</name>